<evidence type="ECO:0000259" key="1">
    <source>
        <dbReference type="Pfam" id="PF19489"/>
    </source>
</evidence>
<dbReference type="SUPFAM" id="SSF53955">
    <property type="entry name" value="Lysozyme-like"/>
    <property type="match status" value="1"/>
</dbReference>
<evidence type="ECO:0000313" key="3">
    <source>
        <dbReference type="Proteomes" id="UP001501169"/>
    </source>
</evidence>
<gene>
    <name evidence="2" type="ORF">GCM10009098_00200</name>
</gene>
<dbReference type="InterPro" id="IPR023346">
    <property type="entry name" value="Lysozyme-like_dom_sf"/>
</dbReference>
<comment type="caution">
    <text evidence="2">The sequence shown here is derived from an EMBL/GenBank/DDBJ whole genome shotgun (WGS) entry which is preliminary data.</text>
</comment>
<sequence>MVASVHLVRINRMKKVQFRITPFLCCSVFAVILTGCATPPPKNTSNLCEIFYEHRDWYDAAAKVRDKWGVPIHVPMSIMYQESSFKHNARPPMRWFLGFIPYGRASNAYGYSQAKTVTWDEYVKEADRFWASRDNFDDAIDFMGWYISKSQRLNGVSKWDGYAQYLNYHEGWGGYKRGSYKKKAWLVQTAKKVDSRARMYAGQLNKCEEDLKRGWLWRLFFG</sequence>
<name>A0ABP3N9U1_9GAMM</name>
<proteinExistence type="predicted"/>
<organism evidence="2 3">
    <name type="scientific">Rheinheimera aquimaris</name>
    <dbReference type="NCBI Taxonomy" id="412437"/>
    <lineage>
        <taxon>Bacteria</taxon>
        <taxon>Pseudomonadati</taxon>
        <taxon>Pseudomonadota</taxon>
        <taxon>Gammaproteobacteria</taxon>
        <taxon>Chromatiales</taxon>
        <taxon>Chromatiaceae</taxon>
        <taxon>Rheinheimera</taxon>
    </lineage>
</organism>
<protein>
    <recommendedName>
        <fullName evidence="1">Transglycosylase SLT domain-containing protein</fullName>
    </recommendedName>
</protein>
<dbReference type="InterPro" id="IPR045795">
    <property type="entry name" value="SLT_4"/>
</dbReference>
<keyword evidence="3" id="KW-1185">Reference proteome</keyword>
<reference evidence="3" key="1">
    <citation type="journal article" date="2019" name="Int. J. Syst. Evol. Microbiol.">
        <title>The Global Catalogue of Microorganisms (GCM) 10K type strain sequencing project: providing services to taxonomists for standard genome sequencing and annotation.</title>
        <authorList>
            <consortium name="The Broad Institute Genomics Platform"/>
            <consortium name="The Broad Institute Genome Sequencing Center for Infectious Disease"/>
            <person name="Wu L."/>
            <person name="Ma J."/>
        </authorList>
    </citation>
    <scope>NUCLEOTIDE SEQUENCE [LARGE SCALE GENOMIC DNA]</scope>
    <source>
        <strain evidence="3">JCM 14331</strain>
    </source>
</reference>
<dbReference type="Pfam" id="PF19489">
    <property type="entry name" value="SLT_4"/>
    <property type="match status" value="1"/>
</dbReference>
<dbReference type="Proteomes" id="UP001501169">
    <property type="component" value="Unassembled WGS sequence"/>
</dbReference>
<dbReference type="CDD" id="cd00442">
    <property type="entry name" value="Lyz-like"/>
    <property type="match status" value="1"/>
</dbReference>
<feature type="domain" description="Transglycosylase SLT" evidence="1">
    <location>
        <begin position="26"/>
        <end position="207"/>
    </location>
</feature>
<accession>A0ABP3N9U1</accession>
<dbReference type="EMBL" id="BAAAEO010000001">
    <property type="protein sequence ID" value="GAA0536739.1"/>
    <property type="molecule type" value="Genomic_DNA"/>
</dbReference>
<evidence type="ECO:0000313" key="2">
    <source>
        <dbReference type="EMBL" id="GAA0536739.1"/>
    </source>
</evidence>
<dbReference type="Gene3D" id="1.10.530.10">
    <property type="match status" value="1"/>
</dbReference>